<dbReference type="RefSeq" id="WP_133679598.1">
    <property type="nucleotide sequence ID" value="NZ_SNZP01000005.1"/>
</dbReference>
<gene>
    <name evidence="1" type="ORF">DFP86_10556</name>
</gene>
<accession>A0A4R7B6C3</accession>
<sequence length="430" mass="45780">MPKDRNPAELQRELAKTRLELMSAHNKRVHGVEQEMQTAAALAAAKAEWADEIAAENKELRYTDRMDAIYGVIHFLKNRSASTGQSYQSFKTQATQLKRQNAGNTFDYIDKHGRPALPLRALGTVAKGLPIVANPAGAALEYIAGKVKSLAKIANVASTGVNTLGAGITVASPVLGIAGIAPPSVTGAIDGIPLGPIDLADNIFDGSGAHQEPSIIAGTLLAHLVLTADYEVPRLDSKLHGIYEMLCNWYGVPHADPYAADSIKNAVCPCVSQALPWLIDRQKERAFGAGSSLNGHYASTTTLIGAGSMAVEGVRGIAHKAAHRLGLSAPRSTGQRALAPNEQAAQILWEGANGIAQHRPPMRLSFLAQVQEKETIQTQWRNHCPSALMILSVLANSDGRNGLGNACMTASLLALCDRDSAMEKIVKMIK</sequence>
<protein>
    <submittedName>
        <fullName evidence="1">Uncharacterized protein</fullName>
    </submittedName>
</protein>
<name>A0A4R7B6C3_9NEIS</name>
<keyword evidence="2" id="KW-1185">Reference proteome</keyword>
<proteinExistence type="predicted"/>
<dbReference type="AlphaFoldDB" id="A0A4R7B6C3"/>
<dbReference type="EMBL" id="SNZP01000005">
    <property type="protein sequence ID" value="TDR80201.1"/>
    <property type="molecule type" value="Genomic_DNA"/>
</dbReference>
<evidence type="ECO:0000313" key="1">
    <source>
        <dbReference type="EMBL" id="TDR80201.1"/>
    </source>
</evidence>
<dbReference type="Proteomes" id="UP000295611">
    <property type="component" value="Unassembled WGS sequence"/>
</dbReference>
<organism evidence="1 2">
    <name type="scientific">Paludibacterium purpuratum</name>
    <dbReference type="NCBI Taxonomy" id="1144873"/>
    <lineage>
        <taxon>Bacteria</taxon>
        <taxon>Pseudomonadati</taxon>
        <taxon>Pseudomonadota</taxon>
        <taxon>Betaproteobacteria</taxon>
        <taxon>Neisseriales</taxon>
        <taxon>Chromobacteriaceae</taxon>
        <taxon>Paludibacterium</taxon>
    </lineage>
</organism>
<evidence type="ECO:0000313" key="2">
    <source>
        <dbReference type="Proteomes" id="UP000295611"/>
    </source>
</evidence>
<comment type="caution">
    <text evidence="1">The sequence shown here is derived from an EMBL/GenBank/DDBJ whole genome shotgun (WGS) entry which is preliminary data.</text>
</comment>
<reference evidence="1 2" key="1">
    <citation type="submission" date="2019-03" db="EMBL/GenBank/DDBJ databases">
        <title>Genomic Encyclopedia of Type Strains, Phase III (KMG-III): the genomes of soil and plant-associated and newly described type strains.</title>
        <authorList>
            <person name="Whitman W."/>
        </authorList>
    </citation>
    <scope>NUCLEOTIDE SEQUENCE [LARGE SCALE GENOMIC DNA]</scope>
    <source>
        <strain evidence="1 2">CECT 8976</strain>
    </source>
</reference>